<feature type="domain" description="Myb-like" evidence="6">
    <location>
        <begin position="313"/>
        <end position="360"/>
    </location>
</feature>
<dbReference type="InterPro" id="IPR001005">
    <property type="entry name" value="SANT/Myb"/>
</dbReference>
<proteinExistence type="predicted"/>
<evidence type="ECO:0000313" key="9">
    <source>
        <dbReference type="Proteomes" id="UP001153292"/>
    </source>
</evidence>
<evidence type="ECO:0000259" key="6">
    <source>
        <dbReference type="PROSITE" id="PS50090"/>
    </source>
</evidence>
<reference evidence="8" key="1">
    <citation type="submission" date="2021-12" db="EMBL/GenBank/DDBJ databases">
        <authorList>
            <person name="King R."/>
        </authorList>
    </citation>
    <scope>NUCLEOTIDE SEQUENCE</scope>
</reference>
<evidence type="ECO:0000313" key="8">
    <source>
        <dbReference type="EMBL" id="CAH0401636.1"/>
    </source>
</evidence>
<sequence>MDMDIEFESDEDTETQIKDLEHLTAVLEADEPSSSVVSQYSANTLSLLCPYDKIQDYSKIETALALNKLTDDKLIRLENILLDRLYECRKNLIELHDSDKFNDRPRGQAFRYTNCGKPYFKDKDGFQPPDNPDTMIMAKTEMYDFSNIAAVPGWTIKDKTEFVSVVLKMTKDIKTNELKSKIAEINRDKNLNEAKKSKLIAALNAEIQKIPKKNLKELALPIDQDYDWESIANSFNYRHSPREYSSLWQLFLHPSINKESWSKNEHLDLQKIANQHNLQNWKQIAIALNTGRTEYQCFVYFRTNMANTFTNQKWTKEEEEYLKRVIEYYRDDDYIPWGRVAAAMENRTKIQIYNKYLRLLEQRKGRFLPEEDAVILNCVEKYGQNFKKIKNFLVGRSTAQLRIRYQVLIRKRLSTVWTLTEDQKLLQLMANQDSSTSFASISKYFSGKDRTHVRARYLTLKKWIQRNPNVDIIHAPRRGARRLGHGEAANNLDKAVEQLKNRMQSEVESKKSKRITKDSSEKDIEESLIAFMVTEFVQESEKKPVVVYLPYENDNVMVASTSTLDSTNLQKTLVLLRANLNQQNFQKSSHSEKYPELKNSEGDACLIKVKSYSKKNSVNTIKINKCPDVWGNPISRPAEYVIPPNLSTITGCKTFITNLNNPTMATIDLDVSLNPLKTKNAILQAQLSLLLERIHMLFLWPMLLSNEMPKVNNTRNKPFKVMLPKIKYVYSQKNSLALEDNNNDGTEAAKTVKKP</sequence>
<keyword evidence="3" id="KW-0238">DNA-binding</keyword>
<evidence type="ECO:0000256" key="5">
    <source>
        <dbReference type="ARBA" id="ARBA00023242"/>
    </source>
</evidence>
<feature type="domain" description="HTH myb-type" evidence="7">
    <location>
        <begin position="363"/>
        <end position="413"/>
    </location>
</feature>
<keyword evidence="9" id="KW-1185">Reference proteome</keyword>
<name>A0ABN8B5R1_CHISP</name>
<dbReference type="InterPro" id="IPR017930">
    <property type="entry name" value="Myb_dom"/>
</dbReference>
<evidence type="ECO:0000256" key="2">
    <source>
        <dbReference type="ARBA" id="ARBA00023015"/>
    </source>
</evidence>
<keyword evidence="5" id="KW-0539">Nucleus</keyword>
<protein>
    <recommendedName>
        <fullName evidence="10">snRNA-activating protein complex subunit 4</fullName>
    </recommendedName>
</protein>
<dbReference type="InterPro" id="IPR051575">
    <property type="entry name" value="Myb-like_DNA-bd"/>
</dbReference>
<keyword evidence="2" id="KW-0805">Transcription regulation</keyword>
<accession>A0ABN8B5R1</accession>
<gene>
    <name evidence="8" type="ORF">CHILSU_LOCUS4868</name>
</gene>
<comment type="subcellular location">
    <subcellularLocation>
        <location evidence="1">Nucleus</location>
    </subcellularLocation>
</comment>
<dbReference type="PROSITE" id="PS51294">
    <property type="entry name" value="HTH_MYB"/>
    <property type="match status" value="1"/>
</dbReference>
<dbReference type="PANTHER" id="PTHR46621:SF1">
    <property type="entry name" value="SNRNA-ACTIVATING PROTEIN COMPLEX SUBUNIT 4"/>
    <property type="match status" value="1"/>
</dbReference>
<dbReference type="SMART" id="SM00717">
    <property type="entry name" value="SANT"/>
    <property type="match status" value="4"/>
</dbReference>
<evidence type="ECO:0008006" key="10">
    <source>
        <dbReference type="Google" id="ProtNLM"/>
    </source>
</evidence>
<dbReference type="PANTHER" id="PTHR46621">
    <property type="entry name" value="SNRNA-ACTIVATING PROTEIN COMPLEX SUBUNIT 4"/>
    <property type="match status" value="1"/>
</dbReference>
<evidence type="ECO:0000259" key="7">
    <source>
        <dbReference type="PROSITE" id="PS51294"/>
    </source>
</evidence>
<dbReference type="SUPFAM" id="SSF46689">
    <property type="entry name" value="Homeodomain-like"/>
    <property type="match status" value="3"/>
</dbReference>
<evidence type="ECO:0000256" key="1">
    <source>
        <dbReference type="ARBA" id="ARBA00004123"/>
    </source>
</evidence>
<dbReference type="EMBL" id="OU963895">
    <property type="protein sequence ID" value="CAH0401636.1"/>
    <property type="molecule type" value="Genomic_DNA"/>
</dbReference>
<dbReference type="InterPro" id="IPR009057">
    <property type="entry name" value="Homeodomain-like_sf"/>
</dbReference>
<evidence type="ECO:0000256" key="3">
    <source>
        <dbReference type="ARBA" id="ARBA00023125"/>
    </source>
</evidence>
<dbReference type="CDD" id="cd00167">
    <property type="entry name" value="SANT"/>
    <property type="match status" value="3"/>
</dbReference>
<feature type="domain" description="Myb-like" evidence="6">
    <location>
        <begin position="253"/>
        <end position="305"/>
    </location>
</feature>
<dbReference type="Pfam" id="PF13921">
    <property type="entry name" value="Myb_DNA-bind_6"/>
    <property type="match status" value="2"/>
</dbReference>
<dbReference type="Pfam" id="PF00249">
    <property type="entry name" value="Myb_DNA-binding"/>
    <property type="match status" value="1"/>
</dbReference>
<dbReference type="Proteomes" id="UP001153292">
    <property type="component" value="Chromosome 2"/>
</dbReference>
<evidence type="ECO:0000256" key="4">
    <source>
        <dbReference type="ARBA" id="ARBA00023163"/>
    </source>
</evidence>
<dbReference type="PROSITE" id="PS50090">
    <property type="entry name" value="MYB_LIKE"/>
    <property type="match status" value="2"/>
</dbReference>
<dbReference type="Gene3D" id="1.10.10.60">
    <property type="entry name" value="Homeodomain-like"/>
    <property type="match status" value="4"/>
</dbReference>
<keyword evidence="4" id="KW-0804">Transcription</keyword>
<organism evidence="8 9">
    <name type="scientific">Chilo suppressalis</name>
    <name type="common">Asiatic rice borer moth</name>
    <dbReference type="NCBI Taxonomy" id="168631"/>
    <lineage>
        <taxon>Eukaryota</taxon>
        <taxon>Metazoa</taxon>
        <taxon>Ecdysozoa</taxon>
        <taxon>Arthropoda</taxon>
        <taxon>Hexapoda</taxon>
        <taxon>Insecta</taxon>
        <taxon>Pterygota</taxon>
        <taxon>Neoptera</taxon>
        <taxon>Endopterygota</taxon>
        <taxon>Lepidoptera</taxon>
        <taxon>Glossata</taxon>
        <taxon>Ditrysia</taxon>
        <taxon>Pyraloidea</taxon>
        <taxon>Crambidae</taxon>
        <taxon>Crambinae</taxon>
        <taxon>Chilo</taxon>
    </lineage>
</organism>